<name>A0A1N5WN91_9ARCH</name>
<dbReference type="EMBL" id="LT671858">
    <property type="protein sequence ID" value="SIM86689.1"/>
    <property type="molecule type" value="Genomic_DNA"/>
</dbReference>
<feature type="transmembrane region" description="Helical" evidence="1">
    <location>
        <begin position="367"/>
        <end position="388"/>
    </location>
</feature>
<gene>
    <name evidence="2" type="ORF">CSP5_1911</name>
</gene>
<accession>A0A1N5WN91</accession>
<feature type="transmembrane region" description="Helical" evidence="1">
    <location>
        <begin position="400"/>
        <end position="422"/>
    </location>
</feature>
<organism evidence="2 3">
    <name type="scientific">Cuniculiplasma divulgatum</name>
    <dbReference type="NCBI Taxonomy" id="1673428"/>
    <lineage>
        <taxon>Archaea</taxon>
        <taxon>Methanobacteriati</taxon>
        <taxon>Thermoplasmatota</taxon>
        <taxon>Thermoplasmata</taxon>
        <taxon>Thermoplasmatales</taxon>
        <taxon>Cuniculiplasmataceae</taxon>
        <taxon>Cuniculiplasma</taxon>
    </lineage>
</organism>
<keyword evidence="1" id="KW-0472">Membrane</keyword>
<feature type="transmembrane region" description="Helical" evidence="1">
    <location>
        <begin position="289"/>
        <end position="309"/>
    </location>
</feature>
<dbReference type="Proteomes" id="UP000195607">
    <property type="component" value="Chromosome I"/>
</dbReference>
<feature type="transmembrane region" description="Helical" evidence="1">
    <location>
        <begin position="329"/>
        <end position="355"/>
    </location>
</feature>
<reference evidence="2 3" key="1">
    <citation type="submission" date="2016-04" db="EMBL/GenBank/DDBJ databases">
        <authorList>
            <person name="Evans L.H."/>
            <person name="Alamgir A."/>
            <person name="Owens N."/>
            <person name="Weber N.D."/>
            <person name="Virtaneva K."/>
            <person name="Barbian K."/>
            <person name="Babar A."/>
            <person name="Rosenke K."/>
        </authorList>
    </citation>
    <scope>NUCLEOTIDE SEQUENCE [LARGE SCALE GENOMIC DNA]</scope>
    <source>
        <strain evidence="3">S5(T) (JCM 30642 \VKM B-2941)</strain>
    </source>
</reference>
<sequence>MSFPKLIIIALRRNLQPRILLVILFASILLVPAFTFDNNEISRNISNNYFLGDVQSQNNTIINNNTVCFVLIGNSLDELNSTGVNFYISAEYIVLGVPASDHLGNRASIFYNTVTNKGGRVYIKTSHIDYLIYSRLKQYVNISLNQIFMENYQINSFTIPNDTNTQNDIFFNFHRTDYQANSHISTVYFYTLPTSELGYYGLSEIFYTLPSQSSKFNVTVKNPDNSGAQVSIVHDGIPGVIYSIKNYQLLVSLNTKGYGNFRFGTSTERLMMDSSPLAYKNTASPYSNVGLALMISFSSLCIIVSFTYFQKRELVNKFLSLPVKRYQFILATFISSVSFILFASAVSFLLLDIFWKFYSGLFLSPLDLIYVGITEILIALAICSIYVLAGSFHSSERNSFLNTFFVAIFPLISILASVYFFVTGSGIQITGGTYLATPLNSYAINYNFIRDIIPLESDIQLNKYLSASPLLGLKMTNNMGLLGMDPLIIILSAIGIPLIFMSIGVWMYSRKTANLI</sequence>
<protein>
    <submittedName>
        <fullName evidence="2">Multipass membrane protein</fullName>
    </submittedName>
</protein>
<keyword evidence="1" id="KW-0812">Transmembrane</keyword>
<evidence type="ECO:0000313" key="3">
    <source>
        <dbReference type="Proteomes" id="UP000195607"/>
    </source>
</evidence>
<keyword evidence="1" id="KW-1133">Transmembrane helix</keyword>
<proteinExistence type="predicted"/>
<evidence type="ECO:0000313" key="2">
    <source>
        <dbReference type="EMBL" id="SIM86689.1"/>
    </source>
</evidence>
<dbReference type="AlphaFoldDB" id="A0A1N5WN91"/>
<evidence type="ECO:0000256" key="1">
    <source>
        <dbReference type="SAM" id="Phobius"/>
    </source>
</evidence>
<feature type="transmembrane region" description="Helical" evidence="1">
    <location>
        <begin position="487"/>
        <end position="508"/>
    </location>
</feature>